<dbReference type="Gene3D" id="3.40.50.150">
    <property type="entry name" value="Vaccinia Virus protein VP39"/>
    <property type="match status" value="1"/>
</dbReference>
<dbReference type="InterPro" id="IPR006342">
    <property type="entry name" value="FkbM_mtfrase"/>
</dbReference>
<feature type="domain" description="Methyltransferase FkbM" evidence="1">
    <location>
        <begin position="62"/>
        <end position="209"/>
    </location>
</feature>
<dbReference type="PANTHER" id="PTHR34203">
    <property type="entry name" value="METHYLTRANSFERASE, FKBM FAMILY PROTEIN"/>
    <property type="match status" value="1"/>
</dbReference>
<organism evidence="2 3">
    <name type="scientific">Cyanobium usitatum str. Tous</name>
    <dbReference type="NCBI Taxonomy" id="2116684"/>
    <lineage>
        <taxon>Bacteria</taxon>
        <taxon>Bacillati</taxon>
        <taxon>Cyanobacteriota</taxon>
        <taxon>Cyanophyceae</taxon>
        <taxon>Synechococcales</taxon>
        <taxon>Prochlorococcaceae</taxon>
        <taxon>Cyanobium</taxon>
    </lineage>
</organism>
<dbReference type="PANTHER" id="PTHR34203:SF15">
    <property type="entry name" value="SLL1173 PROTEIN"/>
    <property type="match status" value="1"/>
</dbReference>
<keyword evidence="3" id="KW-1185">Reference proteome</keyword>
<dbReference type="Proteomes" id="UP000243002">
    <property type="component" value="Unassembled WGS sequence"/>
</dbReference>
<sequence>MAKKSWHISKKMKMLLQPILSLFELNIMHRIPTGSILKKLNPAIIIDVGVASGTDFLINNYPDSYYYLVEPNPRYHSFIRNRLLAKVQGELLPVGAGPANTELHLYDAKKASSFLFRDWDKFKDADKILVPVKTLDDLLPKITANNQESGELILLKIDTEGFELGVLKGSQNLISNKRLRWIIVETRLKGIDTYNASELISSLLAMGFECDSVINIGDKPYGVNYLDILFRRTKDL</sequence>
<dbReference type="InterPro" id="IPR029063">
    <property type="entry name" value="SAM-dependent_MTases_sf"/>
</dbReference>
<name>A0A2P7MWZ0_9CYAN</name>
<evidence type="ECO:0000313" key="2">
    <source>
        <dbReference type="EMBL" id="PSJ05750.1"/>
    </source>
</evidence>
<dbReference type="Pfam" id="PF05050">
    <property type="entry name" value="Methyltransf_21"/>
    <property type="match status" value="1"/>
</dbReference>
<comment type="caution">
    <text evidence="2">The sequence shown here is derived from an EMBL/GenBank/DDBJ whole genome shotgun (WGS) entry which is preliminary data.</text>
</comment>
<accession>A0A2P7MWZ0</accession>
<reference evidence="2 3" key="1">
    <citation type="journal article" date="2018" name="Environ. Microbiol.">
        <title>Ecological and genomic features of two widespread freshwater picocyanobacteria.</title>
        <authorList>
            <person name="Cabello-Yeves P.J."/>
            <person name="Picazo A."/>
            <person name="Camacho A."/>
            <person name="Callieri C."/>
            <person name="Rosselli R."/>
            <person name="Roda-Garcia J.J."/>
            <person name="Coutinho F.H."/>
            <person name="Rodriguez-Valera F."/>
        </authorList>
    </citation>
    <scope>NUCLEOTIDE SEQUENCE [LARGE SCALE GENOMIC DNA]</scope>
    <source>
        <strain evidence="2 3">Tous</strain>
    </source>
</reference>
<proteinExistence type="predicted"/>
<protein>
    <recommendedName>
        <fullName evidence="1">Methyltransferase FkbM domain-containing protein</fullName>
    </recommendedName>
</protein>
<dbReference type="EMBL" id="PXXO01000006">
    <property type="protein sequence ID" value="PSJ05750.1"/>
    <property type="molecule type" value="Genomic_DNA"/>
</dbReference>
<dbReference type="InterPro" id="IPR052514">
    <property type="entry name" value="SAM-dependent_MTase"/>
</dbReference>
<evidence type="ECO:0000259" key="1">
    <source>
        <dbReference type="Pfam" id="PF05050"/>
    </source>
</evidence>
<evidence type="ECO:0000313" key="3">
    <source>
        <dbReference type="Proteomes" id="UP000243002"/>
    </source>
</evidence>
<dbReference type="AlphaFoldDB" id="A0A2P7MWZ0"/>
<dbReference type="NCBIfam" id="TIGR01444">
    <property type="entry name" value="fkbM_fam"/>
    <property type="match status" value="1"/>
</dbReference>
<gene>
    <name evidence="2" type="ORF">C7K55_06875</name>
</gene>
<dbReference type="SUPFAM" id="SSF53335">
    <property type="entry name" value="S-adenosyl-L-methionine-dependent methyltransferases"/>
    <property type="match status" value="1"/>
</dbReference>